<keyword evidence="6 7" id="KW-0012">Acyltransferase</keyword>
<comment type="subunit">
    <text evidence="7">Homotrimer.</text>
</comment>
<sequence>MKFTAAQIAAVLKGKIEGDENAEVSNVSRIEGGAPGTISFLANPKYTQYIYTTDASIVIVNEDFEATAPIRATLIRVANAENAFAQLLEMYNEVKLAKSGISEQSYIAESATVGADAYVGEFAVIADNARIGKNVKIYPQVYVGENVTIGDNTVLFAGVKIYSDCVIGNDCILHSGTVVGSDGFRFALQDGGKKIPQIGNVVLGNNVELGSNCSIDRATLGSTILRDGVKLDNLVHIAHNVEIKENSYLAAHNVVAGSTVIGKNCMFSGQVGVIDHLVIADNTMLAAQSGVSKSIRKPGSVQMGSPSMDVMKYRKNYIHFRNLDSLVERVSELEKMLAEMDTQKSGS</sequence>
<dbReference type="Gene3D" id="2.160.10.10">
    <property type="entry name" value="Hexapeptide repeat proteins"/>
    <property type="match status" value="1"/>
</dbReference>
<dbReference type="OrthoDB" id="9784739at2"/>
<keyword evidence="5 7" id="KW-0443">Lipid metabolism</keyword>
<organism evidence="9 10">
    <name type="scientific">Flavilitoribacter nigricans (strain ATCC 23147 / DSM 23189 / NBRC 102662 / NCIMB 1420 / SS-2)</name>
    <name type="common">Lewinella nigricans</name>
    <dbReference type="NCBI Taxonomy" id="1122177"/>
    <lineage>
        <taxon>Bacteria</taxon>
        <taxon>Pseudomonadati</taxon>
        <taxon>Bacteroidota</taxon>
        <taxon>Saprospiria</taxon>
        <taxon>Saprospirales</taxon>
        <taxon>Lewinellaceae</taxon>
        <taxon>Flavilitoribacter</taxon>
    </lineage>
</organism>
<comment type="caution">
    <text evidence="9">The sequence shown here is derived from an EMBL/GenBank/DDBJ whole genome shotgun (WGS) entry which is preliminary data.</text>
</comment>
<evidence type="ECO:0000313" key="10">
    <source>
        <dbReference type="Proteomes" id="UP000223913"/>
    </source>
</evidence>
<evidence type="ECO:0000256" key="7">
    <source>
        <dbReference type="HAMAP-Rule" id="MF_00523"/>
    </source>
</evidence>
<accession>A0A2D0N568</accession>
<comment type="function">
    <text evidence="7">Catalyzes the N-acylation of UDP-3-O-acylglucosamine using 3-hydroxyacyl-ACP as the acyl donor. Is involved in the biosynthesis of lipid A, a phosphorylated glycolipid that anchors the lipopolysaccharide to the outer membrane of the cell.</text>
</comment>
<evidence type="ECO:0000256" key="6">
    <source>
        <dbReference type="ARBA" id="ARBA00023315"/>
    </source>
</evidence>
<dbReference type="Gene3D" id="3.40.1390.10">
    <property type="entry name" value="MurE/MurF, N-terminal domain"/>
    <property type="match status" value="1"/>
</dbReference>
<dbReference type="AlphaFoldDB" id="A0A2D0N568"/>
<comment type="catalytic activity">
    <reaction evidence="7">
        <text>a UDP-3-O-[(3R)-3-hydroxyacyl]-alpha-D-glucosamine + a (3R)-hydroxyacyl-[ACP] = a UDP-2-N,3-O-bis[(3R)-3-hydroxyacyl]-alpha-D-glucosamine + holo-[ACP] + H(+)</text>
        <dbReference type="Rhea" id="RHEA:53836"/>
        <dbReference type="Rhea" id="RHEA-COMP:9685"/>
        <dbReference type="Rhea" id="RHEA-COMP:9945"/>
        <dbReference type="ChEBI" id="CHEBI:15378"/>
        <dbReference type="ChEBI" id="CHEBI:64479"/>
        <dbReference type="ChEBI" id="CHEBI:78827"/>
        <dbReference type="ChEBI" id="CHEBI:137740"/>
        <dbReference type="ChEBI" id="CHEBI:137748"/>
        <dbReference type="EC" id="2.3.1.191"/>
    </reaction>
</comment>
<dbReference type="GO" id="GO:0103118">
    <property type="term" value="F:UDP-3-O-[(3R)-3-hydroxyacyl]-glucosamine N-acyltransferase activity"/>
    <property type="evidence" value="ECO:0007669"/>
    <property type="project" value="UniProtKB-EC"/>
</dbReference>
<dbReference type="Proteomes" id="UP000223913">
    <property type="component" value="Unassembled WGS sequence"/>
</dbReference>
<dbReference type="InterPro" id="IPR020573">
    <property type="entry name" value="UDP_GlcNAc_AcTrfase_non-rep"/>
</dbReference>
<evidence type="ECO:0000256" key="1">
    <source>
        <dbReference type="ARBA" id="ARBA00022516"/>
    </source>
</evidence>
<dbReference type="PROSITE" id="PS00101">
    <property type="entry name" value="HEXAPEP_TRANSFERASES"/>
    <property type="match status" value="1"/>
</dbReference>
<evidence type="ECO:0000256" key="5">
    <source>
        <dbReference type="ARBA" id="ARBA00023098"/>
    </source>
</evidence>
<feature type="active site" description="Proton acceptor" evidence="7">
    <location>
        <position position="239"/>
    </location>
</feature>
<keyword evidence="1 7" id="KW-0444">Lipid biosynthesis</keyword>
<dbReference type="InterPro" id="IPR011004">
    <property type="entry name" value="Trimer_LpxA-like_sf"/>
</dbReference>
<evidence type="ECO:0000313" key="9">
    <source>
        <dbReference type="EMBL" id="PHN03526.1"/>
    </source>
</evidence>
<comment type="similarity">
    <text evidence="7">Belongs to the transferase hexapeptide repeat family. LpxD subfamily.</text>
</comment>
<keyword evidence="2 7" id="KW-0441">Lipid A biosynthesis</keyword>
<dbReference type="GO" id="GO:0016020">
    <property type="term" value="C:membrane"/>
    <property type="evidence" value="ECO:0007669"/>
    <property type="project" value="GOC"/>
</dbReference>
<gene>
    <name evidence="7 9" type="primary">lpxD</name>
    <name evidence="9" type="ORF">CRP01_26365</name>
</gene>
<dbReference type="SUPFAM" id="SSF51161">
    <property type="entry name" value="Trimeric LpxA-like enzymes"/>
    <property type="match status" value="1"/>
</dbReference>
<dbReference type="NCBIfam" id="NF002060">
    <property type="entry name" value="PRK00892.1"/>
    <property type="match status" value="1"/>
</dbReference>
<dbReference type="InterPro" id="IPR001451">
    <property type="entry name" value="Hexapep"/>
</dbReference>
<keyword evidence="4 7" id="KW-0677">Repeat</keyword>
<dbReference type="GO" id="GO:0009245">
    <property type="term" value="P:lipid A biosynthetic process"/>
    <property type="evidence" value="ECO:0007669"/>
    <property type="project" value="UniProtKB-UniRule"/>
</dbReference>
<dbReference type="NCBIfam" id="TIGR01853">
    <property type="entry name" value="lipid_A_lpxD"/>
    <property type="match status" value="1"/>
</dbReference>
<dbReference type="GO" id="GO:0016410">
    <property type="term" value="F:N-acyltransferase activity"/>
    <property type="evidence" value="ECO:0007669"/>
    <property type="project" value="InterPro"/>
</dbReference>
<dbReference type="InterPro" id="IPR007691">
    <property type="entry name" value="LpxD"/>
</dbReference>
<keyword evidence="10" id="KW-1185">Reference proteome</keyword>
<dbReference type="Pfam" id="PF04613">
    <property type="entry name" value="LpxD"/>
    <property type="match status" value="1"/>
</dbReference>
<dbReference type="EMBL" id="PDUD01000031">
    <property type="protein sequence ID" value="PHN03526.1"/>
    <property type="molecule type" value="Genomic_DNA"/>
</dbReference>
<protein>
    <recommendedName>
        <fullName evidence="7">UDP-3-O-acylglucosamine N-acyltransferase</fullName>
        <ecNumber evidence="7">2.3.1.191</ecNumber>
    </recommendedName>
</protein>
<dbReference type="PANTHER" id="PTHR43378">
    <property type="entry name" value="UDP-3-O-ACYLGLUCOSAMINE N-ACYLTRANSFERASE"/>
    <property type="match status" value="1"/>
</dbReference>
<evidence type="ECO:0000259" key="8">
    <source>
        <dbReference type="Pfam" id="PF04613"/>
    </source>
</evidence>
<dbReference type="UniPathway" id="UPA00973"/>
<dbReference type="Gene3D" id="1.20.5.170">
    <property type="match status" value="1"/>
</dbReference>
<dbReference type="Pfam" id="PF00132">
    <property type="entry name" value="Hexapep"/>
    <property type="match status" value="1"/>
</dbReference>
<comment type="pathway">
    <text evidence="7">Bacterial outer membrane biogenesis; LPS lipid A biosynthesis.</text>
</comment>
<evidence type="ECO:0000256" key="3">
    <source>
        <dbReference type="ARBA" id="ARBA00022679"/>
    </source>
</evidence>
<feature type="domain" description="UDP-3-O-[3-hydroxymyristoyl] glucosamine N-acyltransferase non-repeat region" evidence="8">
    <location>
        <begin position="22"/>
        <end position="89"/>
    </location>
</feature>
<reference evidence="9 10" key="1">
    <citation type="submission" date="2017-10" db="EMBL/GenBank/DDBJ databases">
        <title>The draft genome sequence of Lewinella nigricans NBRC 102662.</title>
        <authorList>
            <person name="Wang K."/>
        </authorList>
    </citation>
    <scope>NUCLEOTIDE SEQUENCE [LARGE SCALE GENOMIC DNA]</scope>
    <source>
        <strain evidence="9 10">NBRC 102662</strain>
    </source>
</reference>
<keyword evidence="3 7" id="KW-0808">Transferase</keyword>
<dbReference type="EC" id="2.3.1.191" evidence="7"/>
<proteinExistence type="inferred from homology"/>
<dbReference type="HAMAP" id="MF_00523">
    <property type="entry name" value="LpxD"/>
    <property type="match status" value="1"/>
</dbReference>
<evidence type="ECO:0000256" key="4">
    <source>
        <dbReference type="ARBA" id="ARBA00022737"/>
    </source>
</evidence>
<evidence type="ECO:0000256" key="2">
    <source>
        <dbReference type="ARBA" id="ARBA00022556"/>
    </source>
</evidence>
<dbReference type="InterPro" id="IPR018357">
    <property type="entry name" value="Hexapep_transf_CS"/>
</dbReference>
<dbReference type="RefSeq" id="WP_099153108.1">
    <property type="nucleotide sequence ID" value="NZ_PDUD01000031.1"/>
</dbReference>
<dbReference type="PANTHER" id="PTHR43378:SF2">
    <property type="entry name" value="UDP-3-O-ACYLGLUCOSAMINE N-ACYLTRANSFERASE 1, MITOCHONDRIAL-RELATED"/>
    <property type="match status" value="1"/>
</dbReference>
<dbReference type="CDD" id="cd03352">
    <property type="entry name" value="LbH_LpxD"/>
    <property type="match status" value="1"/>
</dbReference>
<name>A0A2D0N568_FLAN2</name>